<reference evidence="1 2" key="1">
    <citation type="journal article" date="2020" name="IScience">
        <title>Genome Sequencing of the Endangered Kingdonia uniflora (Circaeasteraceae, Ranunculales) Reveals Potential Mechanisms of Evolutionary Specialization.</title>
        <authorList>
            <person name="Sun Y."/>
            <person name="Deng T."/>
            <person name="Zhang A."/>
            <person name="Moore M.J."/>
            <person name="Landis J.B."/>
            <person name="Lin N."/>
            <person name="Zhang H."/>
            <person name="Zhang X."/>
            <person name="Huang J."/>
            <person name="Zhang X."/>
            <person name="Sun H."/>
            <person name="Wang H."/>
        </authorList>
    </citation>
    <scope>NUCLEOTIDE SEQUENCE [LARGE SCALE GENOMIC DNA]</scope>
    <source>
        <strain evidence="1">TB1705</strain>
        <tissue evidence="1">Leaf</tissue>
    </source>
</reference>
<protein>
    <submittedName>
        <fullName evidence="1">Uncharacterized protein</fullName>
    </submittedName>
</protein>
<keyword evidence="2" id="KW-1185">Reference proteome</keyword>
<dbReference type="EMBL" id="JACGCM010000497">
    <property type="protein sequence ID" value="KAF6171407.1"/>
    <property type="molecule type" value="Genomic_DNA"/>
</dbReference>
<evidence type="ECO:0000313" key="2">
    <source>
        <dbReference type="Proteomes" id="UP000541444"/>
    </source>
</evidence>
<name>A0A7J7NW36_9MAGN</name>
<proteinExistence type="predicted"/>
<sequence>MRGSFSHSYQLLTRYFAEVKLVDPDLVFDIQTTSCKDKRFIRYFLCFGAKKTYQLLRPVLVIDITFLKGRYKRNPTNNPLH</sequence>
<accession>A0A7J7NW36</accession>
<organism evidence="1 2">
    <name type="scientific">Kingdonia uniflora</name>
    <dbReference type="NCBI Taxonomy" id="39325"/>
    <lineage>
        <taxon>Eukaryota</taxon>
        <taxon>Viridiplantae</taxon>
        <taxon>Streptophyta</taxon>
        <taxon>Embryophyta</taxon>
        <taxon>Tracheophyta</taxon>
        <taxon>Spermatophyta</taxon>
        <taxon>Magnoliopsida</taxon>
        <taxon>Ranunculales</taxon>
        <taxon>Circaeasteraceae</taxon>
        <taxon>Kingdonia</taxon>
    </lineage>
</organism>
<dbReference type="Proteomes" id="UP000541444">
    <property type="component" value="Unassembled WGS sequence"/>
</dbReference>
<dbReference type="AlphaFoldDB" id="A0A7J7NW36"/>
<comment type="caution">
    <text evidence="1">The sequence shown here is derived from an EMBL/GenBank/DDBJ whole genome shotgun (WGS) entry which is preliminary data.</text>
</comment>
<evidence type="ECO:0000313" key="1">
    <source>
        <dbReference type="EMBL" id="KAF6171407.1"/>
    </source>
</evidence>
<gene>
    <name evidence="1" type="ORF">GIB67_009548</name>
</gene>